<organism evidence="2 3">
    <name type="scientific">Scylla paramamosain</name>
    <name type="common">Mud crab</name>
    <dbReference type="NCBI Taxonomy" id="85552"/>
    <lineage>
        <taxon>Eukaryota</taxon>
        <taxon>Metazoa</taxon>
        <taxon>Ecdysozoa</taxon>
        <taxon>Arthropoda</taxon>
        <taxon>Crustacea</taxon>
        <taxon>Multicrustacea</taxon>
        <taxon>Malacostraca</taxon>
        <taxon>Eumalacostraca</taxon>
        <taxon>Eucarida</taxon>
        <taxon>Decapoda</taxon>
        <taxon>Pleocyemata</taxon>
        <taxon>Brachyura</taxon>
        <taxon>Eubrachyura</taxon>
        <taxon>Portunoidea</taxon>
        <taxon>Portunidae</taxon>
        <taxon>Portuninae</taxon>
        <taxon>Scylla</taxon>
    </lineage>
</organism>
<evidence type="ECO:0000313" key="2">
    <source>
        <dbReference type="EMBL" id="KAK8394337.1"/>
    </source>
</evidence>
<sequence>MGEGIEERTVKKETLEAKEKRGKLDLNPDKSLALPAEATDPAAPRLLSSTVALDAPAYLCWVCAYPCEMFALLNNMQITLLLVTCVDVKHVRGVAREDNRYRRRDRGKSVCRVALTQPSGGTGVGGEQVWGCPGHARTTCSEAVLLVLNAHLESDIKMTPSGQRAKRRLSGEYMEAGMRAEPGLELPRLLLPASL</sequence>
<dbReference type="AlphaFoldDB" id="A0AAW0U7K0"/>
<dbReference type="EMBL" id="JARAKH010000019">
    <property type="protein sequence ID" value="KAK8394337.1"/>
    <property type="molecule type" value="Genomic_DNA"/>
</dbReference>
<gene>
    <name evidence="2" type="ORF">O3P69_006502</name>
</gene>
<evidence type="ECO:0000313" key="3">
    <source>
        <dbReference type="Proteomes" id="UP001487740"/>
    </source>
</evidence>
<accession>A0AAW0U7K0</accession>
<name>A0AAW0U7K0_SCYPA</name>
<feature type="compositionally biased region" description="Basic and acidic residues" evidence="1">
    <location>
        <begin position="1"/>
        <end position="28"/>
    </location>
</feature>
<keyword evidence="3" id="KW-1185">Reference proteome</keyword>
<reference evidence="2 3" key="1">
    <citation type="submission" date="2023-03" db="EMBL/GenBank/DDBJ databases">
        <title>High-quality genome of Scylla paramamosain provides insights in environmental adaptation.</title>
        <authorList>
            <person name="Zhang L."/>
        </authorList>
    </citation>
    <scope>NUCLEOTIDE SEQUENCE [LARGE SCALE GENOMIC DNA]</scope>
    <source>
        <strain evidence="2">LZ_2023a</strain>
        <tissue evidence="2">Muscle</tissue>
    </source>
</reference>
<feature type="region of interest" description="Disordered" evidence="1">
    <location>
        <begin position="1"/>
        <end position="31"/>
    </location>
</feature>
<dbReference type="Proteomes" id="UP001487740">
    <property type="component" value="Unassembled WGS sequence"/>
</dbReference>
<comment type="caution">
    <text evidence="2">The sequence shown here is derived from an EMBL/GenBank/DDBJ whole genome shotgun (WGS) entry which is preliminary data.</text>
</comment>
<protein>
    <submittedName>
        <fullName evidence="2">Uncharacterized protein</fullName>
    </submittedName>
</protein>
<proteinExistence type="predicted"/>
<evidence type="ECO:0000256" key="1">
    <source>
        <dbReference type="SAM" id="MobiDB-lite"/>
    </source>
</evidence>